<comment type="caution">
    <text evidence="2">The sequence shown here is derived from an EMBL/GenBank/DDBJ whole genome shotgun (WGS) entry which is preliminary data.</text>
</comment>
<dbReference type="EMBL" id="JAWDGP010003624">
    <property type="protein sequence ID" value="KAK3772369.1"/>
    <property type="molecule type" value="Genomic_DNA"/>
</dbReference>
<protein>
    <submittedName>
        <fullName evidence="2">Uncharacterized protein</fullName>
    </submittedName>
</protein>
<feature type="compositionally biased region" description="Basic and acidic residues" evidence="1">
    <location>
        <begin position="113"/>
        <end position="137"/>
    </location>
</feature>
<reference evidence="2" key="1">
    <citation type="journal article" date="2023" name="G3 (Bethesda)">
        <title>A reference genome for the long-term kleptoplast-retaining sea slug Elysia crispata morphotype clarki.</title>
        <authorList>
            <person name="Eastman K.E."/>
            <person name="Pendleton A.L."/>
            <person name="Shaikh M.A."/>
            <person name="Suttiyut T."/>
            <person name="Ogas R."/>
            <person name="Tomko P."/>
            <person name="Gavelis G."/>
            <person name="Widhalm J.R."/>
            <person name="Wisecaver J.H."/>
        </authorList>
    </citation>
    <scope>NUCLEOTIDE SEQUENCE</scope>
    <source>
        <strain evidence="2">ECLA1</strain>
    </source>
</reference>
<organism evidence="2 3">
    <name type="scientific">Elysia crispata</name>
    <name type="common">lettuce slug</name>
    <dbReference type="NCBI Taxonomy" id="231223"/>
    <lineage>
        <taxon>Eukaryota</taxon>
        <taxon>Metazoa</taxon>
        <taxon>Spiralia</taxon>
        <taxon>Lophotrochozoa</taxon>
        <taxon>Mollusca</taxon>
        <taxon>Gastropoda</taxon>
        <taxon>Heterobranchia</taxon>
        <taxon>Euthyneura</taxon>
        <taxon>Panpulmonata</taxon>
        <taxon>Sacoglossa</taxon>
        <taxon>Placobranchoidea</taxon>
        <taxon>Plakobranchidae</taxon>
        <taxon>Elysia</taxon>
    </lineage>
</organism>
<keyword evidence="3" id="KW-1185">Reference proteome</keyword>
<dbReference type="AlphaFoldDB" id="A0AAE0ZMW7"/>
<feature type="region of interest" description="Disordered" evidence="1">
    <location>
        <begin position="108"/>
        <end position="143"/>
    </location>
</feature>
<dbReference type="Proteomes" id="UP001283361">
    <property type="component" value="Unassembled WGS sequence"/>
</dbReference>
<accession>A0AAE0ZMW7</accession>
<proteinExistence type="predicted"/>
<evidence type="ECO:0000313" key="2">
    <source>
        <dbReference type="EMBL" id="KAK3772369.1"/>
    </source>
</evidence>
<evidence type="ECO:0000313" key="3">
    <source>
        <dbReference type="Proteomes" id="UP001283361"/>
    </source>
</evidence>
<evidence type="ECO:0000256" key="1">
    <source>
        <dbReference type="SAM" id="MobiDB-lite"/>
    </source>
</evidence>
<sequence>MLMIITVGINLFHLTGLNSRRATSHCRESGSTVRTWLAGIEEESFGSGDLDCLRYLSCVKVSNKPLIKRQAARYKLKTSLPGPVPASPSQPESPDLVDRVETAPLFHIVSPLRDSHMPKALTRKEQKDHMGRERGPEMKPSPP</sequence>
<gene>
    <name evidence="2" type="ORF">RRG08_031393</name>
</gene>
<name>A0AAE0ZMW7_9GAST</name>